<dbReference type="AlphaFoldDB" id="A0A931G4P8"/>
<accession>A0A931G4P8</accession>
<keyword evidence="3" id="KW-1185">Reference proteome</keyword>
<feature type="region of interest" description="Disordered" evidence="1">
    <location>
        <begin position="1"/>
        <end position="30"/>
    </location>
</feature>
<reference evidence="2 3" key="1">
    <citation type="submission" date="2020-11" db="EMBL/GenBank/DDBJ databases">
        <title>Arthrobacter antarcticus sp. nov., isolated from Antarctic Soil.</title>
        <authorList>
            <person name="Li J."/>
        </authorList>
    </citation>
    <scope>NUCLEOTIDE SEQUENCE [LARGE SCALE GENOMIC DNA]</scope>
    <source>
        <strain evidence="2 3">Z1-20</strain>
    </source>
</reference>
<proteinExistence type="predicted"/>
<gene>
    <name evidence="2" type="ORF">IV500_06490</name>
</gene>
<evidence type="ECO:0000313" key="2">
    <source>
        <dbReference type="EMBL" id="MBG0739048.1"/>
    </source>
</evidence>
<organism evidence="2 3">
    <name type="scientific">Arthrobacter terrae</name>
    <dbReference type="NCBI Taxonomy" id="2935737"/>
    <lineage>
        <taxon>Bacteria</taxon>
        <taxon>Bacillati</taxon>
        <taxon>Actinomycetota</taxon>
        <taxon>Actinomycetes</taxon>
        <taxon>Micrococcales</taxon>
        <taxon>Micrococcaceae</taxon>
        <taxon>Arthrobacter</taxon>
    </lineage>
</organism>
<evidence type="ECO:0000313" key="3">
    <source>
        <dbReference type="Proteomes" id="UP000655366"/>
    </source>
</evidence>
<dbReference type="Proteomes" id="UP000655366">
    <property type="component" value="Unassembled WGS sequence"/>
</dbReference>
<protein>
    <submittedName>
        <fullName evidence="2">Uncharacterized protein</fullName>
    </submittedName>
</protein>
<name>A0A931G4P8_9MICC</name>
<dbReference type="EMBL" id="JADNYM010000006">
    <property type="protein sequence ID" value="MBG0739048.1"/>
    <property type="molecule type" value="Genomic_DNA"/>
</dbReference>
<dbReference type="RefSeq" id="WP_196395991.1">
    <property type="nucleotide sequence ID" value="NZ_JADNYM010000006.1"/>
</dbReference>
<comment type="caution">
    <text evidence="2">The sequence shown here is derived from an EMBL/GenBank/DDBJ whole genome shotgun (WGS) entry which is preliminary data.</text>
</comment>
<evidence type="ECO:0000256" key="1">
    <source>
        <dbReference type="SAM" id="MobiDB-lite"/>
    </source>
</evidence>
<sequence length="320" mass="34420">MDNSFNRSRQPKGVPAGGEFASTPHAESSLKLQIPTAPAPQGLDGLAAATPTVIDTELAELYYQQAKAAAWTSGFESTIARYEKRGGSAPGHLYESLAEAARAEAEVQATIKPFEAEYTRRGGWTRFFMVMNNGGHLHSSRSCSTCRPSTQFGWMPAYSGQDEAGVVGLAGEDSCTVCFPSAPVDQKSMLPFRVAEREEAAEAAAEKETRAVKAASERVVVGRKVYKTVRGAENEVGWQVECMISSRYHQAADAAHRAGLDANAAKYYAEAREIGEAIAVTVPGYDVDALLTKKFETKAKMLRKSGFPMPEDAALEGPVV</sequence>